<protein>
    <submittedName>
        <fullName evidence="3">DUF3347 domain-containing protein</fullName>
    </submittedName>
</protein>
<dbReference type="Proteomes" id="UP000638732">
    <property type="component" value="Unassembled WGS sequence"/>
</dbReference>
<feature type="domain" description="DUF3347" evidence="2">
    <location>
        <begin position="31"/>
        <end position="122"/>
    </location>
</feature>
<organism evidence="3 4">
    <name type="scientific">Mucilaginibacter agri</name>
    <dbReference type="NCBI Taxonomy" id="2695265"/>
    <lineage>
        <taxon>Bacteria</taxon>
        <taxon>Pseudomonadati</taxon>
        <taxon>Bacteroidota</taxon>
        <taxon>Sphingobacteriia</taxon>
        <taxon>Sphingobacteriales</taxon>
        <taxon>Sphingobacteriaceae</taxon>
        <taxon>Mucilaginibacter</taxon>
    </lineage>
</organism>
<keyword evidence="4" id="KW-1185">Reference proteome</keyword>
<reference evidence="3" key="1">
    <citation type="submission" date="2020-01" db="EMBL/GenBank/DDBJ databases">
        <authorList>
            <person name="Seo Y.L."/>
        </authorList>
    </citation>
    <scope>NUCLEOTIDE SEQUENCE</scope>
    <source>
        <strain evidence="3">R11</strain>
    </source>
</reference>
<evidence type="ECO:0000313" key="4">
    <source>
        <dbReference type="Proteomes" id="UP000638732"/>
    </source>
</evidence>
<comment type="caution">
    <text evidence="3">The sequence shown here is derived from an EMBL/GenBank/DDBJ whole genome shotgun (WGS) entry which is preliminary data.</text>
</comment>
<evidence type="ECO:0000256" key="1">
    <source>
        <dbReference type="SAM" id="SignalP"/>
    </source>
</evidence>
<dbReference type="AlphaFoldDB" id="A0A965ZI61"/>
<proteinExistence type="predicted"/>
<name>A0A965ZI61_9SPHI</name>
<keyword evidence="1" id="KW-0732">Signal</keyword>
<reference evidence="3" key="2">
    <citation type="submission" date="2020-10" db="EMBL/GenBank/DDBJ databases">
        <title>Mucilaginibacter sp. nov., isolated from soil.</title>
        <authorList>
            <person name="Jeon C.O."/>
        </authorList>
    </citation>
    <scope>NUCLEOTIDE SEQUENCE</scope>
    <source>
        <strain evidence="3">R11</strain>
    </source>
</reference>
<accession>A0A965ZI61</accession>
<dbReference type="EMBL" id="WWEO01000042">
    <property type="protein sequence ID" value="NCD70172.1"/>
    <property type="molecule type" value="Genomic_DNA"/>
</dbReference>
<evidence type="ECO:0000259" key="2">
    <source>
        <dbReference type="Pfam" id="PF11827"/>
    </source>
</evidence>
<sequence length="168" mass="18569">MKTIKTLSLSLILVCIVLVANAQANTSVDKIAQAYLGLKNALVMSDVKAAKTKAAALLTVLSAPVDKTLKPDQQKLLSANLEKLKFDSRHISESDALDHQREHFESLSKNMYTVLSGLKANSTVLYQQYCPMKKAYWLSEKQTIENPYYGKTMMDCGEVKATLKPAAK</sequence>
<gene>
    <name evidence="3" type="ORF">GSY63_12460</name>
</gene>
<dbReference type="InterPro" id="IPR021782">
    <property type="entry name" value="DUF3347"/>
</dbReference>
<evidence type="ECO:0000313" key="3">
    <source>
        <dbReference type="EMBL" id="NCD70172.1"/>
    </source>
</evidence>
<feature type="signal peptide" evidence="1">
    <location>
        <begin position="1"/>
        <end position="24"/>
    </location>
</feature>
<dbReference type="RefSeq" id="WP_166586136.1">
    <property type="nucleotide sequence ID" value="NZ_WWEO01000042.1"/>
</dbReference>
<feature type="chain" id="PRO_5037167839" evidence="1">
    <location>
        <begin position="25"/>
        <end position="168"/>
    </location>
</feature>
<dbReference type="Pfam" id="PF11827">
    <property type="entry name" value="DUF3347"/>
    <property type="match status" value="1"/>
</dbReference>